<proteinExistence type="predicted"/>
<comment type="subcellular location">
    <subcellularLocation>
        <location evidence="1">Membrane</location>
        <topology evidence="1">Multi-pass membrane protein</topology>
    </subcellularLocation>
</comment>
<evidence type="ECO:0000313" key="10">
    <source>
        <dbReference type="EMBL" id="CAL1699938.1"/>
    </source>
</evidence>
<dbReference type="InterPro" id="IPR004841">
    <property type="entry name" value="AA-permease/SLC12A_dom"/>
</dbReference>
<keyword evidence="5 8" id="KW-1133">Transmembrane helix</keyword>
<feature type="transmembrane region" description="Helical" evidence="8">
    <location>
        <begin position="100"/>
        <end position="126"/>
    </location>
</feature>
<feature type="transmembrane region" description="Helical" evidence="8">
    <location>
        <begin position="463"/>
        <end position="482"/>
    </location>
</feature>
<dbReference type="InterPro" id="IPR004840">
    <property type="entry name" value="Amino_acid_permease_CS"/>
</dbReference>
<keyword evidence="2" id="KW-0813">Transport</keyword>
<evidence type="ECO:0000256" key="6">
    <source>
        <dbReference type="ARBA" id="ARBA00023136"/>
    </source>
</evidence>
<feature type="transmembrane region" description="Helical" evidence="8">
    <location>
        <begin position="70"/>
        <end position="94"/>
    </location>
</feature>
<dbReference type="Pfam" id="PF00324">
    <property type="entry name" value="AA_permease"/>
    <property type="match status" value="1"/>
</dbReference>
<evidence type="ECO:0000313" key="11">
    <source>
        <dbReference type="Proteomes" id="UP001497453"/>
    </source>
</evidence>
<evidence type="ECO:0000256" key="3">
    <source>
        <dbReference type="ARBA" id="ARBA00022692"/>
    </source>
</evidence>
<keyword evidence="3 8" id="KW-0812">Transmembrane</keyword>
<feature type="region of interest" description="Disordered" evidence="7">
    <location>
        <begin position="1"/>
        <end position="29"/>
    </location>
</feature>
<keyword evidence="11" id="KW-1185">Reference proteome</keyword>
<protein>
    <recommendedName>
        <fullName evidence="9">Amino acid permease/ SLC12A domain-containing protein</fullName>
    </recommendedName>
</protein>
<dbReference type="PANTHER" id="PTHR43341:SF3">
    <property type="entry name" value="AMINO-ACID PERMEASE PB1C11.02-RELATED"/>
    <property type="match status" value="1"/>
</dbReference>
<reference evidence="11" key="1">
    <citation type="submission" date="2024-04" db="EMBL/GenBank/DDBJ databases">
        <authorList>
            <person name="Shaw F."/>
            <person name="Minotto A."/>
        </authorList>
    </citation>
    <scope>NUCLEOTIDE SEQUENCE [LARGE SCALE GENOMIC DNA]</scope>
</reference>
<name>A0ABP1CYY1_9APHY</name>
<feature type="transmembrane region" description="Helical" evidence="8">
    <location>
        <begin position="502"/>
        <end position="523"/>
    </location>
</feature>
<evidence type="ECO:0000256" key="4">
    <source>
        <dbReference type="ARBA" id="ARBA00022970"/>
    </source>
</evidence>
<evidence type="ECO:0000256" key="8">
    <source>
        <dbReference type="SAM" id="Phobius"/>
    </source>
</evidence>
<dbReference type="InterPro" id="IPR050524">
    <property type="entry name" value="APC_YAT"/>
</dbReference>
<dbReference type="PROSITE" id="PS00218">
    <property type="entry name" value="AMINO_ACID_PERMEASE_1"/>
    <property type="match status" value="1"/>
</dbReference>
<feature type="transmembrane region" description="Helical" evidence="8">
    <location>
        <begin position="247"/>
        <end position="271"/>
    </location>
</feature>
<feature type="transmembrane region" description="Helical" evidence="8">
    <location>
        <begin position="292"/>
        <end position="311"/>
    </location>
</feature>
<organism evidence="10 11">
    <name type="scientific">Somion occarium</name>
    <dbReference type="NCBI Taxonomy" id="3059160"/>
    <lineage>
        <taxon>Eukaryota</taxon>
        <taxon>Fungi</taxon>
        <taxon>Dikarya</taxon>
        <taxon>Basidiomycota</taxon>
        <taxon>Agaricomycotina</taxon>
        <taxon>Agaricomycetes</taxon>
        <taxon>Polyporales</taxon>
        <taxon>Cerrenaceae</taxon>
        <taxon>Somion</taxon>
    </lineage>
</organism>
<evidence type="ECO:0000259" key="9">
    <source>
        <dbReference type="Pfam" id="PF00324"/>
    </source>
</evidence>
<keyword evidence="4" id="KW-0029">Amino-acid transport</keyword>
<keyword evidence="6 8" id="KW-0472">Membrane</keyword>
<feature type="transmembrane region" description="Helical" evidence="8">
    <location>
        <begin position="394"/>
        <end position="413"/>
    </location>
</feature>
<feature type="domain" description="Amino acid permease/ SLC12A" evidence="9">
    <location>
        <begin position="69"/>
        <end position="519"/>
    </location>
</feature>
<evidence type="ECO:0000256" key="7">
    <source>
        <dbReference type="SAM" id="MobiDB-lite"/>
    </source>
</evidence>
<feature type="transmembrane region" description="Helical" evidence="8">
    <location>
        <begin position="343"/>
        <end position="366"/>
    </location>
</feature>
<accession>A0ABP1CYY1</accession>
<evidence type="ECO:0000256" key="2">
    <source>
        <dbReference type="ARBA" id="ARBA00022448"/>
    </source>
</evidence>
<sequence length="587" mass="64818">MASPPVLSRSTSWTSTSEPKDRDAFKDASSPALVESLCQDENKKPVWQRPLSGNADKEYDTQRGMSERHIMMIAIGGTIGTGIFLSAGSTVAMAGPASALLSYFVVGLFCYGVVMILGEMAAYIPVSGTFSVYATRFVSPSMGFTLGWNYWLQWALTIPSELIAAAVILQYWTDKLKAWEWALIIIVPIFAMQLIHVRVYGESEYWFAMIKVIMVVVFIIVGLIYNWGGVIGHPGPGLANFHDGQAFIGGFSAFAQTFALAFYSYGGVELVSLAAGETKSPHKAIPRAIKATFFRVVLFYILTILTIGLNINHSDPSLLSAANNSDVTASPLTTIFMRAGFGAAVHVVNAVLLTAVLSATNSCFYASSRMLFSLARSGQAPAIFGWVNRRGVPVPALLISLGISFLTFLTTIWGEGEVFTWFLNLVGISALLVWGSIGIISLQFRRAWTAQGRHLSDLPYTQPLYPLLPCFVVILSVLMFAADGYASVITQPFSVKNIIATYLGVIFYAVLYIGYAIYEYFFLKPPHHFVPLREADLDTDAVWKKGEGDFIRQQERELKEKLEALEGEAHGMKRWMLRLRRINEHVY</sequence>
<feature type="transmembrane region" description="Helical" evidence="8">
    <location>
        <begin position="178"/>
        <end position="195"/>
    </location>
</feature>
<gene>
    <name evidence="10" type="ORF">GFSPODELE1_LOCUS2921</name>
</gene>
<feature type="transmembrane region" description="Helical" evidence="8">
    <location>
        <begin position="419"/>
        <end position="442"/>
    </location>
</feature>
<evidence type="ECO:0000256" key="5">
    <source>
        <dbReference type="ARBA" id="ARBA00022989"/>
    </source>
</evidence>
<feature type="transmembrane region" description="Helical" evidence="8">
    <location>
        <begin position="147"/>
        <end position="172"/>
    </location>
</feature>
<feature type="transmembrane region" description="Helical" evidence="8">
    <location>
        <begin position="207"/>
        <end position="227"/>
    </location>
</feature>
<dbReference type="Gene3D" id="1.20.1740.10">
    <property type="entry name" value="Amino acid/polyamine transporter I"/>
    <property type="match status" value="1"/>
</dbReference>
<evidence type="ECO:0000256" key="1">
    <source>
        <dbReference type="ARBA" id="ARBA00004141"/>
    </source>
</evidence>
<dbReference type="PANTHER" id="PTHR43341">
    <property type="entry name" value="AMINO ACID PERMEASE"/>
    <property type="match status" value="1"/>
</dbReference>
<feature type="compositionally biased region" description="Polar residues" evidence="7">
    <location>
        <begin position="8"/>
        <end position="17"/>
    </location>
</feature>
<dbReference type="EMBL" id="OZ037945">
    <property type="protein sequence ID" value="CAL1699938.1"/>
    <property type="molecule type" value="Genomic_DNA"/>
</dbReference>
<dbReference type="Proteomes" id="UP001497453">
    <property type="component" value="Chromosome 2"/>
</dbReference>